<reference evidence="3 4" key="1">
    <citation type="submission" date="2019-08" db="EMBL/GenBank/DDBJ databases">
        <title>Draft genome sequences of two oriental melons (Cucumis melo L. var makuwa).</title>
        <authorList>
            <person name="Kwon S.-Y."/>
        </authorList>
    </citation>
    <scope>NUCLEOTIDE SEQUENCE [LARGE SCALE GENOMIC DNA]</scope>
    <source>
        <strain evidence="4">cv. Chang Bougi</strain>
        <strain evidence="3">cv. SW 3</strain>
        <tissue evidence="2">Leaf</tissue>
    </source>
</reference>
<dbReference type="EMBL" id="SSTD01005249">
    <property type="protein sequence ID" value="TYK22000.1"/>
    <property type="molecule type" value="Genomic_DNA"/>
</dbReference>
<dbReference type="EMBL" id="SSTE01020983">
    <property type="protein sequence ID" value="KAA0032969.1"/>
    <property type="molecule type" value="Genomic_DNA"/>
</dbReference>
<protein>
    <submittedName>
        <fullName evidence="2">Retropepsin-like protein</fullName>
    </submittedName>
</protein>
<evidence type="ECO:0000313" key="4">
    <source>
        <dbReference type="Proteomes" id="UP000321947"/>
    </source>
</evidence>
<organism evidence="2 4">
    <name type="scientific">Cucumis melo var. makuwa</name>
    <name type="common">Oriental melon</name>
    <dbReference type="NCBI Taxonomy" id="1194695"/>
    <lineage>
        <taxon>Eukaryota</taxon>
        <taxon>Viridiplantae</taxon>
        <taxon>Streptophyta</taxon>
        <taxon>Embryophyta</taxon>
        <taxon>Tracheophyta</taxon>
        <taxon>Spermatophyta</taxon>
        <taxon>Magnoliopsida</taxon>
        <taxon>eudicotyledons</taxon>
        <taxon>Gunneridae</taxon>
        <taxon>Pentapetalae</taxon>
        <taxon>rosids</taxon>
        <taxon>fabids</taxon>
        <taxon>Cucurbitales</taxon>
        <taxon>Cucurbitaceae</taxon>
        <taxon>Benincaseae</taxon>
        <taxon>Cucumis</taxon>
    </lineage>
</organism>
<gene>
    <name evidence="2" type="ORF">E5676_scaffold482G00350</name>
    <name evidence="1" type="ORF">E6C27_scaffold269G00510</name>
</gene>
<name>A0A5D3DF37_CUCMM</name>
<accession>A0A5D3DF37</accession>
<proteinExistence type="predicted"/>
<dbReference type="AlphaFoldDB" id="A0A5D3DF37"/>
<dbReference type="Proteomes" id="UP000321947">
    <property type="component" value="Unassembled WGS sequence"/>
</dbReference>
<comment type="caution">
    <text evidence="2">The sequence shown here is derived from an EMBL/GenBank/DDBJ whole genome shotgun (WGS) entry which is preliminary data.</text>
</comment>
<evidence type="ECO:0000313" key="2">
    <source>
        <dbReference type="EMBL" id="TYK22000.1"/>
    </source>
</evidence>
<sequence>MFLKRKGRANFLPNPTMQINIVDNPPRPFPSRLSQPRKAFANDEELLEVFKKVEVNQSLLTTVKSIPMYASFLLSYVLTRGVLAKKK</sequence>
<dbReference type="Proteomes" id="UP000321393">
    <property type="component" value="Unassembled WGS sequence"/>
</dbReference>
<evidence type="ECO:0000313" key="3">
    <source>
        <dbReference type="Proteomes" id="UP000321393"/>
    </source>
</evidence>
<evidence type="ECO:0000313" key="1">
    <source>
        <dbReference type="EMBL" id="KAA0032969.1"/>
    </source>
</evidence>